<reference evidence="1 2" key="1">
    <citation type="journal article" date="2024" name="BMC Genomics">
        <title>De novo assembly and annotation of Popillia japonica's genome with initial clues to its potential as an invasive pest.</title>
        <authorList>
            <person name="Cucini C."/>
            <person name="Boschi S."/>
            <person name="Funari R."/>
            <person name="Cardaioli E."/>
            <person name="Iannotti N."/>
            <person name="Marturano G."/>
            <person name="Paoli F."/>
            <person name="Bruttini M."/>
            <person name="Carapelli A."/>
            <person name="Frati F."/>
            <person name="Nardi F."/>
        </authorList>
    </citation>
    <scope>NUCLEOTIDE SEQUENCE [LARGE SCALE GENOMIC DNA]</scope>
    <source>
        <strain evidence="1">DMR45628</strain>
    </source>
</reference>
<comment type="caution">
    <text evidence="1">The sequence shown here is derived from an EMBL/GenBank/DDBJ whole genome shotgun (WGS) entry which is preliminary data.</text>
</comment>
<proteinExistence type="predicted"/>
<dbReference type="EMBL" id="JASPKY010000038">
    <property type="protein sequence ID" value="KAK9746636.1"/>
    <property type="molecule type" value="Genomic_DNA"/>
</dbReference>
<evidence type="ECO:0000313" key="2">
    <source>
        <dbReference type="Proteomes" id="UP001458880"/>
    </source>
</evidence>
<protein>
    <submittedName>
        <fullName evidence="1">Uncharacterized protein</fullName>
    </submittedName>
</protein>
<evidence type="ECO:0000313" key="1">
    <source>
        <dbReference type="EMBL" id="KAK9746636.1"/>
    </source>
</evidence>
<accession>A0AAW1MIS5</accession>
<dbReference type="AlphaFoldDB" id="A0AAW1MIS5"/>
<gene>
    <name evidence="1" type="ORF">QE152_g5919</name>
</gene>
<sequence>MRLCLKIWNRSNPNTPGKIILAIRMLKDLEPIQSEYPRKDHISDTDANKRIEETLYKLLYHKDPKVLEG</sequence>
<keyword evidence="2" id="KW-1185">Reference proteome</keyword>
<name>A0AAW1MIS5_POPJA</name>
<dbReference type="Proteomes" id="UP001458880">
    <property type="component" value="Unassembled WGS sequence"/>
</dbReference>
<organism evidence="1 2">
    <name type="scientific">Popillia japonica</name>
    <name type="common">Japanese beetle</name>
    <dbReference type="NCBI Taxonomy" id="7064"/>
    <lineage>
        <taxon>Eukaryota</taxon>
        <taxon>Metazoa</taxon>
        <taxon>Ecdysozoa</taxon>
        <taxon>Arthropoda</taxon>
        <taxon>Hexapoda</taxon>
        <taxon>Insecta</taxon>
        <taxon>Pterygota</taxon>
        <taxon>Neoptera</taxon>
        <taxon>Endopterygota</taxon>
        <taxon>Coleoptera</taxon>
        <taxon>Polyphaga</taxon>
        <taxon>Scarabaeiformia</taxon>
        <taxon>Scarabaeidae</taxon>
        <taxon>Rutelinae</taxon>
        <taxon>Popillia</taxon>
    </lineage>
</organism>